<gene>
    <name evidence="3" type="ORF">CHLRE_10g429250v5</name>
</gene>
<feature type="compositionally biased region" description="Low complexity" evidence="1">
    <location>
        <begin position="557"/>
        <end position="573"/>
    </location>
</feature>
<dbReference type="GeneID" id="5728118"/>
<dbReference type="PROSITE" id="PS50011">
    <property type="entry name" value="PROTEIN_KINASE_DOM"/>
    <property type="match status" value="1"/>
</dbReference>
<feature type="region of interest" description="Disordered" evidence="1">
    <location>
        <begin position="14"/>
        <end position="57"/>
    </location>
</feature>
<dbReference type="PANTHER" id="PTHR44329">
    <property type="entry name" value="SERINE/THREONINE-PROTEIN KINASE TNNI3K-RELATED"/>
    <property type="match status" value="1"/>
</dbReference>
<dbReference type="OrthoDB" id="4062651at2759"/>
<dbReference type="EMBL" id="CM008971">
    <property type="protein sequence ID" value="PNW77271.1"/>
    <property type="molecule type" value="Genomic_DNA"/>
</dbReference>
<dbReference type="SUPFAM" id="SSF56112">
    <property type="entry name" value="Protein kinase-like (PK-like)"/>
    <property type="match status" value="1"/>
</dbReference>
<feature type="region of interest" description="Disordered" evidence="1">
    <location>
        <begin position="316"/>
        <end position="341"/>
    </location>
</feature>
<accession>A0A2K3D9R0</accession>
<dbReference type="InterPro" id="IPR011009">
    <property type="entry name" value="Kinase-like_dom_sf"/>
</dbReference>
<dbReference type="Gene3D" id="1.10.510.10">
    <property type="entry name" value="Transferase(Phosphotransferase) domain 1"/>
    <property type="match status" value="1"/>
</dbReference>
<organism evidence="3 4">
    <name type="scientific">Chlamydomonas reinhardtii</name>
    <name type="common">Chlamydomonas smithii</name>
    <dbReference type="NCBI Taxonomy" id="3055"/>
    <lineage>
        <taxon>Eukaryota</taxon>
        <taxon>Viridiplantae</taxon>
        <taxon>Chlorophyta</taxon>
        <taxon>core chlorophytes</taxon>
        <taxon>Chlorophyceae</taxon>
        <taxon>CS clade</taxon>
        <taxon>Chlamydomonadales</taxon>
        <taxon>Chlamydomonadaceae</taxon>
        <taxon>Chlamydomonas</taxon>
    </lineage>
</organism>
<dbReference type="STRING" id="3055.A0A2K3D9R0"/>
<dbReference type="InterPro" id="IPR008271">
    <property type="entry name" value="Ser/Thr_kinase_AS"/>
</dbReference>
<evidence type="ECO:0000313" key="4">
    <source>
        <dbReference type="Proteomes" id="UP000006906"/>
    </source>
</evidence>
<feature type="region of interest" description="Disordered" evidence="1">
    <location>
        <begin position="1434"/>
        <end position="1472"/>
    </location>
</feature>
<proteinExistence type="predicted"/>
<dbReference type="Gramene" id="PNW77271">
    <property type="protein sequence ID" value="PNW77271"/>
    <property type="gene ID" value="CHLRE_10g429250v5"/>
</dbReference>
<feature type="compositionally biased region" description="Gly residues" evidence="1">
    <location>
        <begin position="982"/>
        <end position="991"/>
    </location>
</feature>
<dbReference type="InterPro" id="IPR001245">
    <property type="entry name" value="Ser-Thr/Tyr_kinase_cat_dom"/>
</dbReference>
<feature type="domain" description="Protein kinase" evidence="2">
    <location>
        <begin position="1110"/>
        <end position="1423"/>
    </location>
</feature>
<evidence type="ECO:0000313" key="3">
    <source>
        <dbReference type="EMBL" id="PNW77271.1"/>
    </source>
</evidence>
<feature type="region of interest" description="Disordered" evidence="1">
    <location>
        <begin position="518"/>
        <end position="591"/>
    </location>
</feature>
<sequence length="1598" mass="157017">MPLRLFGCLGLSRGPVDDYGDQERGKTGVNGAVTPQPARPPESASLGRPAAQGPETQATFGSAALEPSKRSGQQREGAVASVFCTRQALTSVRSPLDSAATQTLASATSSLAAAVPVTAGEWKRSACGGRDPAESCNTGIRLDEGSTEPFGALQLAAGRSRGASQRASSTSGHVSALCPADLSSEVGSTVKCGPGSAKPSQIHAHISGIAGLVRAAAGIPSATVVDAAQMAAAADGGGGGGSAPNGFASSAGPRLQAAADASLAGMGIMSGPAGTPGAGEGKGRVALPVDLRSSPLPHRACSRAYAALAAGAGPACTDSGRGSSEHPCCATQHPPSAGGATTATTMTHTAMGFGSSLQSGCSSLGLNQASIETNNASVSGGAQAQLSRHLSGMEAAAAAAAGGSKPARAGSTLGNSSFMMDLDMSSSIARIRTSVAASGSAGAAEPGVAKAGHTSATLTQSPLATLMAHHLGSSGGTAGTPAGGGLATANATHMCTLTFTPTATGTCTTTANANMLTDASASSGGQPPANATAAWLASPRPPQQQPQTPPAPPSPPAQQQALLQQLRPQLSLPHDSGRNSNKSPPRPSMDMGFIRATTLTELSEQLEGLRWLASGSSGRVYTGLWKGSPVAVKIVVSHTPDQMRDNAREALLSRVVSHPCVTQCYTVCFDVVTGEHLRLPEPPHGARHSPAISCTFQPADVPSSHSTVLLSSGRPGSVGAVRGPGAPGGPGGPLISSASLHAPCSLNTSGGGINSLGLGMTALPHKSPNDLRIKRQPRALVNAAVAMAAAMGGHRGAPGISTAQEEEEEEELHTKFGGGAAGCPHAVAGLPGPRIFLVGSPGRASSASPAAPAGGRGVLHLRLLSGAAQAAADTAGGTPASLSVADCEGSSAAALVSESGGSGTRRQYAVDPAVSGQLASAAAEQERLQGGKVPVEGVSDESPPAGAAGGAAEARPLPQSTPQTPLYRSRLQQPATSIGGSPTAGGAAGGGVAAGARMRSIATHSVNASRAPGSSQACPISGGGSTGYYSVGLAAHALMHLPYGTASPPPFGAANSVGGVHGPASGSGGGNAAFSSDSQYGSFPGLHAALAAAAGANILSLNSSGMNREMRRAGGAGGAGGGGVFLGASGAAHSSYGAPATGAGGVGYGGEINTTLSLSELLRTCGGACEDDSNGLGAATSLAGVLAAMGTVPGRYCTAVVLEWCSQGTLLQAIRSHPFNPERSPANTDGLLALLRTALEVAQGMRYLHSLDIIHGDLKPSNVLLQSHVTMPDSAGRWASDSRGYVAKVADFGLAVPAAASGSTGSALGLGGAKGPADGGIGSSCAWGALAYLAPEVPERGPSKKSDVWSYGCVLYHMCTGRQPFQGIRQGRLLLGLATGELKLEWPDHVYKLLRRLGEACCARDPRERPSFDRVVTALQKIIKHVASGGVGGAGGGGARMGSQADHSLQLGGTGSGRTTGDGMSATPSTRANSNAAALGFASVLGPAAPLPSANPSGANPPSTSPVAASTAPEAAAVAAGEVGSPAAAASNVATRRAGPASSIPPSGSSGLAARELNPEAARAAQEWRAALAGCAQLGGAGLFVAGAPAAPNDYGSR</sequence>
<evidence type="ECO:0000259" key="2">
    <source>
        <dbReference type="PROSITE" id="PS50011"/>
    </source>
</evidence>
<dbReference type="InParanoid" id="A0A2K3D9R0"/>
<dbReference type="SMART" id="SM00220">
    <property type="entry name" value="S_TKc"/>
    <property type="match status" value="1"/>
</dbReference>
<feature type="region of interest" description="Disordered" evidence="1">
    <location>
        <begin position="1492"/>
        <end position="1511"/>
    </location>
</feature>
<feature type="compositionally biased region" description="Polar residues" evidence="1">
    <location>
        <begin position="958"/>
        <end position="980"/>
    </location>
</feature>
<feature type="compositionally biased region" description="Pro residues" evidence="1">
    <location>
        <begin position="539"/>
        <end position="556"/>
    </location>
</feature>
<keyword evidence="4" id="KW-1185">Reference proteome</keyword>
<dbReference type="GO" id="GO:0004674">
    <property type="term" value="F:protein serine/threonine kinase activity"/>
    <property type="evidence" value="ECO:0000318"/>
    <property type="project" value="GO_Central"/>
</dbReference>
<dbReference type="RefSeq" id="XP_001702698.2">
    <property type="nucleotide sequence ID" value="XM_001702646.2"/>
</dbReference>
<dbReference type="PROSITE" id="PS00108">
    <property type="entry name" value="PROTEIN_KINASE_ST"/>
    <property type="match status" value="1"/>
</dbReference>
<dbReference type="PaxDb" id="3055-EDP06477"/>
<evidence type="ECO:0000256" key="1">
    <source>
        <dbReference type="SAM" id="MobiDB-lite"/>
    </source>
</evidence>
<dbReference type="GO" id="GO:0005524">
    <property type="term" value="F:ATP binding"/>
    <property type="evidence" value="ECO:0007669"/>
    <property type="project" value="InterPro"/>
</dbReference>
<dbReference type="Gene3D" id="3.30.200.20">
    <property type="entry name" value="Phosphorylase Kinase, domain 1"/>
    <property type="match status" value="1"/>
</dbReference>
<reference evidence="3 4" key="1">
    <citation type="journal article" date="2007" name="Science">
        <title>The Chlamydomonas genome reveals the evolution of key animal and plant functions.</title>
        <authorList>
            <person name="Merchant S.S."/>
            <person name="Prochnik S.E."/>
            <person name="Vallon O."/>
            <person name="Harris E.H."/>
            <person name="Karpowicz S.J."/>
            <person name="Witman G.B."/>
            <person name="Terry A."/>
            <person name="Salamov A."/>
            <person name="Fritz-Laylin L.K."/>
            <person name="Marechal-Drouard L."/>
            <person name="Marshall W.F."/>
            <person name="Qu L.H."/>
            <person name="Nelson D.R."/>
            <person name="Sanderfoot A.A."/>
            <person name="Spalding M.H."/>
            <person name="Kapitonov V.V."/>
            <person name="Ren Q."/>
            <person name="Ferris P."/>
            <person name="Lindquist E."/>
            <person name="Shapiro H."/>
            <person name="Lucas S.M."/>
            <person name="Grimwood J."/>
            <person name="Schmutz J."/>
            <person name="Cardol P."/>
            <person name="Cerutti H."/>
            <person name="Chanfreau G."/>
            <person name="Chen C.L."/>
            <person name="Cognat V."/>
            <person name="Croft M.T."/>
            <person name="Dent R."/>
            <person name="Dutcher S."/>
            <person name="Fernandez E."/>
            <person name="Fukuzawa H."/>
            <person name="Gonzalez-Ballester D."/>
            <person name="Gonzalez-Halphen D."/>
            <person name="Hallmann A."/>
            <person name="Hanikenne M."/>
            <person name="Hippler M."/>
            <person name="Inwood W."/>
            <person name="Jabbari K."/>
            <person name="Kalanon M."/>
            <person name="Kuras R."/>
            <person name="Lefebvre P.A."/>
            <person name="Lemaire S.D."/>
            <person name="Lobanov A.V."/>
            <person name="Lohr M."/>
            <person name="Manuell A."/>
            <person name="Meier I."/>
            <person name="Mets L."/>
            <person name="Mittag M."/>
            <person name="Mittelmeier T."/>
            <person name="Moroney J.V."/>
            <person name="Moseley J."/>
            <person name="Napoli C."/>
            <person name="Nedelcu A.M."/>
            <person name="Niyogi K."/>
            <person name="Novoselov S.V."/>
            <person name="Paulsen I.T."/>
            <person name="Pazour G."/>
            <person name="Purton S."/>
            <person name="Ral J.P."/>
            <person name="Riano-Pachon D.M."/>
            <person name="Riekhof W."/>
            <person name="Rymarquis L."/>
            <person name="Schroda M."/>
            <person name="Stern D."/>
            <person name="Umen J."/>
            <person name="Willows R."/>
            <person name="Wilson N."/>
            <person name="Zimmer S.L."/>
            <person name="Allmer J."/>
            <person name="Balk J."/>
            <person name="Bisova K."/>
            <person name="Chen C.J."/>
            <person name="Elias M."/>
            <person name="Gendler K."/>
            <person name="Hauser C."/>
            <person name="Lamb M.R."/>
            <person name="Ledford H."/>
            <person name="Long J.C."/>
            <person name="Minagawa J."/>
            <person name="Page M.D."/>
            <person name="Pan J."/>
            <person name="Pootakham W."/>
            <person name="Roje S."/>
            <person name="Rose A."/>
            <person name="Stahlberg E."/>
            <person name="Terauchi A.M."/>
            <person name="Yang P."/>
            <person name="Ball S."/>
            <person name="Bowler C."/>
            <person name="Dieckmann C.L."/>
            <person name="Gladyshev V.N."/>
            <person name="Green P."/>
            <person name="Jorgensen R."/>
            <person name="Mayfield S."/>
            <person name="Mueller-Roeber B."/>
            <person name="Rajamani S."/>
            <person name="Sayre R.T."/>
            <person name="Brokstein P."/>
            <person name="Dubchak I."/>
            <person name="Goodstein D."/>
            <person name="Hornick L."/>
            <person name="Huang Y.W."/>
            <person name="Jhaveri J."/>
            <person name="Luo Y."/>
            <person name="Martinez D."/>
            <person name="Ngau W.C."/>
            <person name="Otillar B."/>
            <person name="Poliakov A."/>
            <person name="Porter A."/>
            <person name="Szajkowski L."/>
            <person name="Werner G."/>
            <person name="Zhou K."/>
            <person name="Grigoriev I.V."/>
            <person name="Rokhsar D.S."/>
            <person name="Grossman A.R."/>
        </authorList>
    </citation>
    <scope>NUCLEOTIDE SEQUENCE [LARGE SCALE GENOMIC DNA]</scope>
    <source>
        <strain evidence="4">CC-503</strain>
    </source>
</reference>
<dbReference type="KEGG" id="cre:CHLRE_10g429250v5"/>
<dbReference type="Proteomes" id="UP000006906">
    <property type="component" value="Chromosome 10"/>
</dbReference>
<name>A0A2K3D9R0_CHLRE</name>
<feature type="region of interest" description="Disordered" evidence="1">
    <location>
        <begin position="921"/>
        <end position="991"/>
    </location>
</feature>
<dbReference type="PANTHER" id="PTHR44329:SF214">
    <property type="entry name" value="PROTEIN KINASE DOMAIN-CONTAINING PROTEIN"/>
    <property type="match status" value="1"/>
</dbReference>
<protein>
    <recommendedName>
        <fullName evidence="2">Protein kinase domain-containing protein</fullName>
    </recommendedName>
</protein>
<dbReference type="InterPro" id="IPR051681">
    <property type="entry name" value="Ser/Thr_Kinases-Pseudokinases"/>
</dbReference>
<dbReference type="InterPro" id="IPR000719">
    <property type="entry name" value="Prot_kinase_dom"/>
</dbReference>
<dbReference type="GO" id="GO:0007165">
    <property type="term" value="P:signal transduction"/>
    <property type="evidence" value="ECO:0000318"/>
    <property type="project" value="GO_Central"/>
</dbReference>
<dbReference type="Pfam" id="PF07714">
    <property type="entry name" value="PK_Tyr_Ser-Thr"/>
    <property type="match status" value="1"/>
</dbReference>